<sequence length="582" mass="67326">MTTNPSDIFQIPTELRREKLSFCQNTVKSVQEWSAGLSILQLGDSSKTLFNALLEISELQCQETLRFDLIQSIHPIIENILSSLEKHFFNQGLITNDRNEHIIELALLLRCYFAKIYIDIARRSNYQLNNNKFLFFAFNQKKNLHTARIVSSYYALQQLALLLYQQQIQYSAPLPGQWLTINQLMDCALQNHYDHTNINQLLGTQHQLQSVNQSYAQLILLEIFNTHQIRPSEIQGLYLCSFDWAKLVQVLPKETTLSRYIVDTSKDHPPIYNAHQSGNFQPGIYISTQDLLEHLNNAQGKNGEYLSRNEKLFLTPALHFHIHNLLTNSAERRHERYEYSAQLKICFGLTVAHFYLSKGKNFKETLELDAGNYQFQNESHFINSMSANIPVEMNTSRTLDRETKQIYSTEVLDISVNGYRIKWTGATPKNLKTGEFILVQENAQSQWRGGVIRWIKQSAEKSLELGLEMLAQDIYPCSIYVKSDRNHGNYHPALLVQTTQLDEVSSSLILPGLQMLRDKQTVMLRLGTEELKVYLVKPLLITQSFMRFDFELLNDQKQSVIDAYISKQASEIKNQDLWESLK</sequence>
<reference evidence="2" key="1">
    <citation type="submission" date="2018-09" db="EMBL/GenBank/DDBJ databases">
        <title>The complete genome of Acinetobacter sp. strain WCHAc010005.</title>
        <authorList>
            <person name="Hu Y."/>
            <person name="Long H."/>
            <person name="Feng Y."/>
            <person name="Zong Z."/>
        </authorList>
    </citation>
    <scope>NUCLEOTIDE SEQUENCE [LARGE SCALE GENOMIC DNA]</scope>
    <source>
        <strain evidence="2">WCHAc010005</strain>
    </source>
</reference>
<dbReference type="EMBL" id="CP032134">
    <property type="protein sequence ID" value="AXY56386.1"/>
    <property type="molecule type" value="Genomic_DNA"/>
</dbReference>
<organism evidence="1 2">
    <name type="scientific">Acinetobacter chinensis</name>
    <dbReference type="NCBI Taxonomy" id="2004650"/>
    <lineage>
        <taxon>Bacteria</taxon>
        <taxon>Pseudomonadati</taxon>
        <taxon>Pseudomonadota</taxon>
        <taxon>Gammaproteobacteria</taxon>
        <taxon>Moraxellales</taxon>
        <taxon>Moraxellaceae</taxon>
        <taxon>Acinetobacter</taxon>
    </lineage>
</organism>
<dbReference type="KEGG" id="achi:CDG60_07255"/>
<dbReference type="Proteomes" id="UP000263753">
    <property type="component" value="Chromosome"/>
</dbReference>
<evidence type="ECO:0000313" key="2">
    <source>
        <dbReference type="Proteomes" id="UP000263753"/>
    </source>
</evidence>
<evidence type="ECO:0000313" key="1">
    <source>
        <dbReference type="EMBL" id="AXY56386.1"/>
    </source>
</evidence>
<gene>
    <name evidence="1" type="ORF">CDG60_07255</name>
</gene>
<proteinExistence type="predicted"/>
<dbReference type="RefSeq" id="WP_087511419.1">
    <property type="nucleotide sequence ID" value="NZ_CP032134.1"/>
</dbReference>
<accession>A0A3B7LUI0</accession>
<dbReference type="AlphaFoldDB" id="A0A3B7LUI0"/>
<name>A0A3B7LUI0_9GAMM</name>
<protein>
    <submittedName>
        <fullName evidence="1">GTPase</fullName>
    </submittedName>
</protein>